<comment type="caution">
    <text evidence="7">The sequence shown here is derived from an EMBL/GenBank/DDBJ whole genome shotgun (WGS) entry which is preliminary data.</text>
</comment>
<dbReference type="AlphaFoldDB" id="A0A540VNE7"/>
<feature type="transmembrane region" description="Helical" evidence="5">
    <location>
        <begin position="57"/>
        <end position="78"/>
    </location>
</feature>
<dbReference type="EMBL" id="VIGC01000002">
    <property type="protein sequence ID" value="TQE97673.1"/>
    <property type="molecule type" value="Genomic_DNA"/>
</dbReference>
<organism evidence="7 8">
    <name type="scientific">Litorilinea aerophila</name>
    <dbReference type="NCBI Taxonomy" id="1204385"/>
    <lineage>
        <taxon>Bacteria</taxon>
        <taxon>Bacillati</taxon>
        <taxon>Chloroflexota</taxon>
        <taxon>Caldilineae</taxon>
        <taxon>Caldilineales</taxon>
        <taxon>Caldilineaceae</taxon>
        <taxon>Litorilinea</taxon>
    </lineage>
</organism>
<evidence type="ECO:0000256" key="3">
    <source>
        <dbReference type="ARBA" id="ARBA00022989"/>
    </source>
</evidence>
<dbReference type="InterPro" id="IPR011701">
    <property type="entry name" value="MFS"/>
</dbReference>
<feature type="transmembrane region" description="Helical" evidence="5">
    <location>
        <begin position="303"/>
        <end position="321"/>
    </location>
</feature>
<proteinExistence type="predicted"/>
<feature type="domain" description="Major facilitator superfamily (MFS) profile" evidence="6">
    <location>
        <begin position="242"/>
        <end position="441"/>
    </location>
</feature>
<dbReference type="Proteomes" id="UP000317371">
    <property type="component" value="Unassembled WGS sequence"/>
</dbReference>
<dbReference type="GO" id="GO:0005886">
    <property type="term" value="C:plasma membrane"/>
    <property type="evidence" value="ECO:0007669"/>
    <property type="project" value="UniProtKB-SubCell"/>
</dbReference>
<feature type="transmembrane region" description="Helical" evidence="5">
    <location>
        <begin position="333"/>
        <end position="350"/>
    </location>
</feature>
<evidence type="ECO:0000313" key="7">
    <source>
        <dbReference type="EMBL" id="TQE97673.1"/>
    </source>
</evidence>
<accession>A0A540VNE7</accession>
<dbReference type="GO" id="GO:0022857">
    <property type="term" value="F:transmembrane transporter activity"/>
    <property type="evidence" value="ECO:0007669"/>
    <property type="project" value="InterPro"/>
</dbReference>
<feature type="transmembrane region" description="Helical" evidence="5">
    <location>
        <begin position="32"/>
        <end position="51"/>
    </location>
</feature>
<dbReference type="InParanoid" id="A0A540VNE7"/>
<keyword evidence="2 5" id="KW-0812">Transmembrane</keyword>
<reference evidence="7 8" key="1">
    <citation type="submission" date="2019-06" db="EMBL/GenBank/DDBJ databases">
        <title>Genome sequence of Litorilinea aerophila BAA-2444.</title>
        <authorList>
            <person name="Maclea K.S."/>
            <person name="Maurais E.G."/>
            <person name="Iannazzi L.C."/>
        </authorList>
    </citation>
    <scope>NUCLEOTIDE SEQUENCE [LARGE SCALE GENOMIC DNA]</scope>
    <source>
        <strain evidence="7 8">ATCC BAA-2444</strain>
    </source>
</reference>
<evidence type="ECO:0000256" key="2">
    <source>
        <dbReference type="ARBA" id="ARBA00022692"/>
    </source>
</evidence>
<dbReference type="InterPro" id="IPR052528">
    <property type="entry name" value="Sugar_transport-like"/>
</dbReference>
<keyword evidence="8" id="KW-1185">Reference proteome</keyword>
<feature type="transmembrane region" description="Helical" evidence="5">
    <location>
        <begin position="184"/>
        <end position="208"/>
    </location>
</feature>
<evidence type="ECO:0000259" key="6">
    <source>
        <dbReference type="PROSITE" id="PS50850"/>
    </source>
</evidence>
<feature type="transmembrane region" description="Helical" evidence="5">
    <location>
        <begin position="118"/>
        <end position="146"/>
    </location>
</feature>
<evidence type="ECO:0000313" key="8">
    <source>
        <dbReference type="Proteomes" id="UP000317371"/>
    </source>
</evidence>
<dbReference type="PROSITE" id="PS50850">
    <property type="entry name" value="MFS"/>
    <property type="match status" value="1"/>
</dbReference>
<protein>
    <submittedName>
        <fullName evidence="7">MFS transporter</fullName>
    </submittedName>
</protein>
<feature type="transmembrane region" description="Helical" evidence="5">
    <location>
        <begin position="356"/>
        <end position="380"/>
    </location>
</feature>
<dbReference type="Gene3D" id="1.20.1250.20">
    <property type="entry name" value="MFS general substrate transporter like domains"/>
    <property type="match status" value="1"/>
</dbReference>
<evidence type="ECO:0000256" key="4">
    <source>
        <dbReference type="ARBA" id="ARBA00023136"/>
    </source>
</evidence>
<name>A0A540VNE7_9CHLR</name>
<feature type="transmembrane region" description="Helical" evidence="5">
    <location>
        <begin position="419"/>
        <end position="438"/>
    </location>
</feature>
<feature type="transmembrane region" description="Helical" evidence="5">
    <location>
        <begin position="158"/>
        <end position="178"/>
    </location>
</feature>
<dbReference type="Pfam" id="PF07690">
    <property type="entry name" value="MFS_1"/>
    <property type="match status" value="2"/>
</dbReference>
<dbReference type="SUPFAM" id="SSF103473">
    <property type="entry name" value="MFS general substrate transporter"/>
    <property type="match status" value="2"/>
</dbReference>
<keyword evidence="4 5" id="KW-0472">Membrane</keyword>
<sequence length="441" mass="48330">MHVSVSIAKGSPVQKAVPAEYRARFLHLYWDIAWFGILAGSSMAFLSVYAARLGADAFQIGLLNAGPAAVGLLFTMPAGHWLRRRSVGKAVFWSAVAGRIHYLWWIFLPLLLPAQSQIWLFILLVLLMTIPGTVLAVGFNALYAAAVPPEWRSHVVGIRNALLSLVYVATSLLCGYILDHTPLHTGYAIIFGLGFVGAVMSTVHLWFLRQTTPEEQPEEEAIRAPLGDFARPGHIRLLGLNLRTAVGLRAFTRGRDLLRLEVLQGRYGRVVAAMFAFHFAQYLPIPIFPLYWVEQLHFNDGSISLGTAAFHLAVLLGSLQLARLSQWWGNHRLTVVGALLLSSYPLLTAFTPGLGLFLVTSLIGGVAWSMVGGSLGNYLLEQIPPTDRPAYLAWYNLALNAAILLGSLSGSLLAEVFTLSEALLVAFVLRLAAGLALWQWR</sequence>
<evidence type="ECO:0000256" key="1">
    <source>
        <dbReference type="ARBA" id="ARBA00004651"/>
    </source>
</evidence>
<dbReference type="InterPro" id="IPR020846">
    <property type="entry name" value="MFS_dom"/>
</dbReference>
<feature type="transmembrane region" description="Helical" evidence="5">
    <location>
        <begin position="90"/>
        <end position="112"/>
    </location>
</feature>
<keyword evidence="3 5" id="KW-1133">Transmembrane helix</keyword>
<evidence type="ECO:0000256" key="5">
    <source>
        <dbReference type="SAM" id="Phobius"/>
    </source>
</evidence>
<dbReference type="PANTHER" id="PTHR23526:SF2">
    <property type="entry name" value="MAJOR FACILITATOR SUPERFAMILY (MFS) PROFILE DOMAIN-CONTAINING PROTEIN"/>
    <property type="match status" value="1"/>
</dbReference>
<gene>
    <name evidence="7" type="ORF">FKZ61_02030</name>
</gene>
<dbReference type="PANTHER" id="PTHR23526">
    <property type="entry name" value="INTEGRAL MEMBRANE TRANSPORT PROTEIN-RELATED"/>
    <property type="match status" value="1"/>
</dbReference>
<dbReference type="OrthoDB" id="156855at2"/>
<dbReference type="InterPro" id="IPR036259">
    <property type="entry name" value="MFS_trans_sf"/>
</dbReference>
<feature type="transmembrane region" description="Helical" evidence="5">
    <location>
        <begin position="392"/>
        <end position="413"/>
    </location>
</feature>
<feature type="transmembrane region" description="Helical" evidence="5">
    <location>
        <begin position="270"/>
        <end position="291"/>
    </location>
</feature>
<comment type="subcellular location">
    <subcellularLocation>
        <location evidence="1">Cell membrane</location>
        <topology evidence="1">Multi-pass membrane protein</topology>
    </subcellularLocation>
</comment>